<reference evidence="5" key="2">
    <citation type="submission" date="2020-09" db="EMBL/GenBank/DDBJ databases">
        <authorList>
            <person name="Sun Q."/>
            <person name="Ohkuma M."/>
        </authorList>
    </citation>
    <scope>NUCLEOTIDE SEQUENCE</scope>
    <source>
        <strain evidence="5">JCM 4633</strain>
    </source>
</reference>
<dbReference type="InterPro" id="IPR011991">
    <property type="entry name" value="ArsR-like_HTH"/>
</dbReference>
<dbReference type="PANTHER" id="PTHR43132">
    <property type="entry name" value="ARSENICAL RESISTANCE OPERON REPRESSOR ARSR-RELATED"/>
    <property type="match status" value="1"/>
</dbReference>
<dbReference type="GO" id="GO:0003700">
    <property type="term" value="F:DNA-binding transcription factor activity"/>
    <property type="evidence" value="ECO:0007669"/>
    <property type="project" value="InterPro"/>
</dbReference>
<dbReference type="InterPro" id="IPR036390">
    <property type="entry name" value="WH_DNA-bd_sf"/>
</dbReference>
<dbReference type="RefSeq" id="WP_190109473.1">
    <property type="nucleotide sequence ID" value="NZ_BMVB01000006.1"/>
</dbReference>
<dbReference type="SUPFAM" id="SSF46785">
    <property type="entry name" value="Winged helix' DNA-binding domain"/>
    <property type="match status" value="1"/>
</dbReference>
<organism evidence="5 6">
    <name type="scientific">Streptomyces cinnamoneus</name>
    <name type="common">Streptoverticillium cinnamoneum</name>
    <dbReference type="NCBI Taxonomy" id="53446"/>
    <lineage>
        <taxon>Bacteria</taxon>
        <taxon>Bacillati</taxon>
        <taxon>Actinomycetota</taxon>
        <taxon>Actinomycetes</taxon>
        <taxon>Kitasatosporales</taxon>
        <taxon>Streptomycetaceae</taxon>
        <taxon>Streptomyces</taxon>
        <taxon>Streptomyces cinnamoneus group</taxon>
    </lineage>
</organism>
<dbReference type="GO" id="GO:0003677">
    <property type="term" value="F:DNA binding"/>
    <property type="evidence" value="ECO:0007669"/>
    <property type="project" value="UniProtKB-KW"/>
</dbReference>
<dbReference type="Pfam" id="PF01022">
    <property type="entry name" value="HTH_5"/>
    <property type="match status" value="1"/>
</dbReference>
<keyword evidence="2" id="KW-0238">DNA-binding</keyword>
<evidence type="ECO:0000259" key="4">
    <source>
        <dbReference type="SMART" id="SM00418"/>
    </source>
</evidence>
<dbReference type="AlphaFoldDB" id="A0A918WGM9"/>
<keyword evidence="3" id="KW-0804">Transcription</keyword>
<name>A0A918WGM9_STRCJ</name>
<evidence type="ECO:0000313" key="5">
    <source>
        <dbReference type="EMBL" id="GHC45899.1"/>
    </source>
</evidence>
<evidence type="ECO:0000256" key="3">
    <source>
        <dbReference type="ARBA" id="ARBA00023163"/>
    </source>
</evidence>
<comment type="caution">
    <text evidence="5">The sequence shown here is derived from an EMBL/GenBank/DDBJ whole genome shotgun (WGS) entry which is preliminary data.</text>
</comment>
<dbReference type="Proteomes" id="UP000646244">
    <property type="component" value="Unassembled WGS sequence"/>
</dbReference>
<sequence>MLQIHFTPEDLARTRFAPGPDPMWELVISLHRIQRRDSSVLFGPWRRQVMPRIPVATGMISALSPPVGYGFDFLTPQTGGSLSAQAEALRATPQWRLRNDFAAHGMLNPRRRLPSWSKDLFDGRSSILTTIADAALAYFAACLEPYWRHICNEVRHDTARRARAMVSGGWSEVFSKLHPSMRWDYPVLSVGYPVDKVMRLEGRGLVLQPSFFCRYGPTSLVDPVFDPVLVYPIEHQPGWALDGTRDQCRSLSALIGRTRSDILRAVADGISTTTDLAVVAGVTHPTASRHLAVLGEAALVISHRHRNTTLHSITDLGTALLNGAQPWLPA</sequence>
<protein>
    <submittedName>
        <fullName evidence="5">Transcriptional regulator</fullName>
    </submittedName>
</protein>
<proteinExistence type="predicted"/>
<dbReference type="EMBL" id="BMVB01000006">
    <property type="protein sequence ID" value="GHC45899.1"/>
    <property type="molecule type" value="Genomic_DNA"/>
</dbReference>
<reference evidence="5" key="1">
    <citation type="journal article" date="2014" name="Int. J. Syst. Evol. Microbiol.">
        <title>Complete genome sequence of Corynebacterium casei LMG S-19264T (=DSM 44701T), isolated from a smear-ripened cheese.</title>
        <authorList>
            <consortium name="US DOE Joint Genome Institute (JGI-PGF)"/>
            <person name="Walter F."/>
            <person name="Albersmeier A."/>
            <person name="Kalinowski J."/>
            <person name="Ruckert C."/>
        </authorList>
    </citation>
    <scope>NUCLEOTIDE SEQUENCE</scope>
    <source>
        <strain evidence="5">JCM 4633</strain>
    </source>
</reference>
<dbReference type="Gene3D" id="1.10.10.10">
    <property type="entry name" value="Winged helix-like DNA-binding domain superfamily/Winged helix DNA-binding domain"/>
    <property type="match status" value="1"/>
</dbReference>
<feature type="domain" description="HTH arsR-type" evidence="4">
    <location>
        <begin position="249"/>
        <end position="325"/>
    </location>
</feature>
<keyword evidence="1" id="KW-0805">Transcription regulation</keyword>
<dbReference type="InterPro" id="IPR001845">
    <property type="entry name" value="HTH_ArsR_DNA-bd_dom"/>
</dbReference>
<dbReference type="SMART" id="SM00418">
    <property type="entry name" value="HTH_ARSR"/>
    <property type="match status" value="1"/>
</dbReference>
<dbReference type="CDD" id="cd00090">
    <property type="entry name" value="HTH_ARSR"/>
    <property type="match status" value="1"/>
</dbReference>
<evidence type="ECO:0000256" key="1">
    <source>
        <dbReference type="ARBA" id="ARBA00023015"/>
    </source>
</evidence>
<gene>
    <name evidence="5" type="ORF">GCM10010507_21480</name>
</gene>
<dbReference type="InterPro" id="IPR036388">
    <property type="entry name" value="WH-like_DNA-bd_sf"/>
</dbReference>
<dbReference type="PANTHER" id="PTHR43132:SF8">
    <property type="entry name" value="HTH-TYPE TRANSCRIPTIONAL REGULATOR KMTR"/>
    <property type="match status" value="1"/>
</dbReference>
<evidence type="ECO:0000256" key="2">
    <source>
        <dbReference type="ARBA" id="ARBA00023125"/>
    </source>
</evidence>
<accession>A0A918WGM9</accession>
<dbReference type="InterPro" id="IPR051011">
    <property type="entry name" value="Metal_resp_trans_reg"/>
</dbReference>
<evidence type="ECO:0000313" key="6">
    <source>
        <dbReference type="Proteomes" id="UP000646244"/>
    </source>
</evidence>